<organism evidence="1 2">
    <name type="scientific">Mycena metata</name>
    <dbReference type="NCBI Taxonomy" id="1033252"/>
    <lineage>
        <taxon>Eukaryota</taxon>
        <taxon>Fungi</taxon>
        <taxon>Dikarya</taxon>
        <taxon>Basidiomycota</taxon>
        <taxon>Agaricomycotina</taxon>
        <taxon>Agaricomycetes</taxon>
        <taxon>Agaricomycetidae</taxon>
        <taxon>Agaricales</taxon>
        <taxon>Marasmiineae</taxon>
        <taxon>Mycenaceae</taxon>
        <taxon>Mycena</taxon>
    </lineage>
</organism>
<comment type="caution">
    <text evidence="1">The sequence shown here is derived from an EMBL/GenBank/DDBJ whole genome shotgun (WGS) entry which is preliminary data.</text>
</comment>
<dbReference type="Proteomes" id="UP001215598">
    <property type="component" value="Unassembled WGS sequence"/>
</dbReference>
<evidence type="ECO:0000313" key="1">
    <source>
        <dbReference type="EMBL" id="KAJ7765757.1"/>
    </source>
</evidence>
<protein>
    <submittedName>
        <fullName evidence="1">Uncharacterized protein</fullName>
    </submittedName>
</protein>
<evidence type="ECO:0000313" key="2">
    <source>
        <dbReference type="Proteomes" id="UP001215598"/>
    </source>
</evidence>
<dbReference type="AlphaFoldDB" id="A0AAD7NLY0"/>
<sequence length="200" mass="22338">MYYKTLTLDRNFGRAYENPRGDFQRSLGLSKVAYFHGRAPQLLISPLPPHLSISTSVAKMLKFGGYSSTAYSTLGAAISSLVDRSASPLSGFDVDDFTFLCMRYIHERWAKCYIPSRFIGGEDSEDESSNAGSGSMEWDLITVDADYEEPQRRVLPHELQIDLVVVNFRVIVPAPNGEDVEETARDIPIADPRRQARGVI</sequence>
<keyword evidence="2" id="KW-1185">Reference proteome</keyword>
<dbReference type="EMBL" id="JARKIB010000025">
    <property type="protein sequence ID" value="KAJ7765757.1"/>
    <property type="molecule type" value="Genomic_DNA"/>
</dbReference>
<name>A0AAD7NLY0_9AGAR</name>
<gene>
    <name evidence="1" type="ORF">B0H16DRAFT_1687353</name>
</gene>
<accession>A0AAD7NLY0</accession>
<proteinExistence type="predicted"/>
<reference evidence="1" key="1">
    <citation type="submission" date="2023-03" db="EMBL/GenBank/DDBJ databases">
        <title>Massive genome expansion in bonnet fungi (Mycena s.s.) driven by repeated elements and novel gene families across ecological guilds.</title>
        <authorList>
            <consortium name="Lawrence Berkeley National Laboratory"/>
            <person name="Harder C.B."/>
            <person name="Miyauchi S."/>
            <person name="Viragh M."/>
            <person name="Kuo A."/>
            <person name="Thoen E."/>
            <person name="Andreopoulos B."/>
            <person name="Lu D."/>
            <person name="Skrede I."/>
            <person name="Drula E."/>
            <person name="Henrissat B."/>
            <person name="Morin E."/>
            <person name="Kohler A."/>
            <person name="Barry K."/>
            <person name="LaButti K."/>
            <person name="Morin E."/>
            <person name="Salamov A."/>
            <person name="Lipzen A."/>
            <person name="Mereny Z."/>
            <person name="Hegedus B."/>
            <person name="Baldrian P."/>
            <person name="Stursova M."/>
            <person name="Weitz H."/>
            <person name="Taylor A."/>
            <person name="Grigoriev I.V."/>
            <person name="Nagy L.G."/>
            <person name="Martin F."/>
            <person name="Kauserud H."/>
        </authorList>
    </citation>
    <scope>NUCLEOTIDE SEQUENCE</scope>
    <source>
        <strain evidence="1">CBHHK182m</strain>
    </source>
</reference>